<sequence>MADIGKTSTTAATATSLPPTPIAITNETPTSISGSTSGNGSSLEVNTGSPPVSVVTAGSASGDDSTADTLPTLEELLTLGSMASEQGGGALNAGAQMWYRWVAVDISPPTVSGALFVSNSTVPLSASTDGVVQQLRYLLVQLNMSEPVRQFNMKTTLQLGGGAALMASDCFESSDAAAEVMAAAAVTAAVVEGVPPPSATPPPPPPASKLRSRIGSPKSSSTAPPGQQYIRSCVAVLYAAEGSTTSVTLPEGAVMDVKGNPNDRGTSMKLQQQQQQQQQQ</sequence>
<proteinExistence type="predicted"/>
<protein>
    <submittedName>
        <fullName evidence="2">Uncharacterized protein</fullName>
    </submittedName>
</protein>
<feature type="region of interest" description="Disordered" evidence="1">
    <location>
        <begin position="251"/>
        <end position="280"/>
    </location>
</feature>
<dbReference type="AlphaFoldDB" id="A0A9W6BBC6"/>
<feature type="region of interest" description="Disordered" evidence="1">
    <location>
        <begin position="1"/>
        <end position="66"/>
    </location>
</feature>
<keyword evidence="3" id="KW-1185">Reference proteome</keyword>
<dbReference type="Proteomes" id="UP001165080">
    <property type="component" value="Unassembled WGS sequence"/>
</dbReference>
<feature type="compositionally biased region" description="Low complexity" evidence="1">
    <location>
        <begin position="7"/>
        <end position="42"/>
    </location>
</feature>
<comment type="caution">
    <text evidence="2">The sequence shown here is derived from an EMBL/GenBank/DDBJ whole genome shotgun (WGS) entry which is preliminary data.</text>
</comment>
<gene>
    <name evidence="2" type="primary">PLESTBF000056</name>
    <name evidence="2" type="ORF">PLESTB_000106700</name>
</gene>
<evidence type="ECO:0000313" key="2">
    <source>
        <dbReference type="EMBL" id="GLC48517.1"/>
    </source>
</evidence>
<feature type="compositionally biased region" description="Pro residues" evidence="1">
    <location>
        <begin position="195"/>
        <end position="207"/>
    </location>
</feature>
<accession>A0A9W6BBC6</accession>
<feature type="compositionally biased region" description="Low complexity" evidence="1">
    <location>
        <begin position="271"/>
        <end position="280"/>
    </location>
</feature>
<evidence type="ECO:0000256" key="1">
    <source>
        <dbReference type="SAM" id="MobiDB-lite"/>
    </source>
</evidence>
<feature type="region of interest" description="Disordered" evidence="1">
    <location>
        <begin position="195"/>
        <end position="226"/>
    </location>
</feature>
<evidence type="ECO:0000313" key="3">
    <source>
        <dbReference type="Proteomes" id="UP001165080"/>
    </source>
</evidence>
<dbReference type="EMBL" id="BRXU01000001">
    <property type="protein sequence ID" value="GLC48517.1"/>
    <property type="molecule type" value="Genomic_DNA"/>
</dbReference>
<reference evidence="2 3" key="1">
    <citation type="journal article" date="2023" name="Commun. Biol.">
        <title>Reorganization of the ancestral sex-determining regions during the evolution of trioecy in Pleodorina starrii.</title>
        <authorList>
            <person name="Takahashi K."/>
            <person name="Suzuki S."/>
            <person name="Kawai-Toyooka H."/>
            <person name="Yamamoto K."/>
            <person name="Hamaji T."/>
            <person name="Ootsuki R."/>
            <person name="Yamaguchi H."/>
            <person name="Kawachi M."/>
            <person name="Higashiyama T."/>
            <person name="Nozaki H."/>
        </authorList>
    </citation>
    <scope>NUCLEOTIDE SEQUENCE [LARGE SCALE GENOMIC DNA]</scope>
    <source>
        <strain evidence="2 3">NIES-4479</strain>
    </source>
</reference>
<organism evidence="2 3">
    <name type="scientific">Pleodorina starrii</name>
    <dbReference type="NCBI Taxonomy" id="330485"/>
    <lineage>
        <taxon>Eukaryota</taxon>
        <taxon>Viridiplantae</taxon>
        <taxon>Chlorophyta</taxon>
        <taxon>core chlorophytes</taxon>
        <taxon>Chlorophyceae</taxon>
        <taxon>CS clade</taxon>
        <taxon>Chlamydomonadales</taxon>
        <taxon>Volvocaceae</taxon>
        <taxon>Pleodorina</taxon>
    </lineage>
</organism>
<feature type="compositionally biased region" description="Polar residues" evidence="1">
    <location>
        <begin position="43"/>
        <end position="66"/>
    </location>
</feature>
<name>A0A9W6BBC6_9CHLO</name>